<keyword evidence="7" id="KW-0479">Metal-binding</keyword>
<dbReference type="Gene3D" id="1.20.950.20">
    <property type="entry name" value="Transmembrane di-heme cytochromes, Chain C"/>
    <property type="match status" value="1"/>
</dbReference>
<dbReference type="GO" id="GO:0046872">
    <property type="term" value="F:metal ion binding"/>
    <property type="evidence" value="ECO:0007669"/>
    <property type="project" value="UniProtKB-KW"/>
</dbReference>
<feature type="transmembrane region" description="Helical" evidence="13">
    <location>
        <begin position="12"/>
        <end position="31"/>
    </location>
</feature>
<reference evidence="16" key="1">
    <citation type="submission" date="2017-12" db="EMBL/GenBank/DDBJ databases">
        <title>Draft genome sequence of Telmatospirillum siberiense 26-4b1T, an acidotolerant peatland alphaproteobacterium potentially involved in sulfur cycling.</title>
        <authorList>
            <person name="Hausmann B."/>
            <person name="Pjevac P."/>
            <person name="Schreck K."/>
            <person name="Herbold C.W."/>
            <person name="Daims H."/>
            <person name="Wagner M."/>
            <person name="Pester M."/>
            <person name="Loy A."/>
        </authorList>
    </citation>
    <scope>NUCLEOTIDE SEQUENCE [LARGE SCALE GENOMIC DNA]</scope>
    <source>
        <strain evidence="16">26-4b1</strain>
    </source>
</reference>
<feature type="transmembrane region" description="Helical" evidence="13">
    <location>
        <begin position="52"/>
        <end position="69"/>
    </location>
</feature>
<dbReference type="Pfam" id="PF01292">
    <property type="entry name" value="Ni_hydr_CYTB"/>
    <property type="match status" value="1"/>
</dbReference>
<dbReference type="OrthoDB" id="1247465at2"/>
<comment type="subcellular location">
    <subcellularLocation>
        <location evidence="2">Cell membrane</location>
        <topology evidence="2">Multi-pass membrane protein</topology>
    </subcellularLocation>
</comment>
<evidence type="ECO:0000313" key="15">
    <source>
        <dbReference type="EMBL" id="PKU24247.1"/>
    </source>
</evidence>
<feature type="transmembrane region" description="Helical" evidence="13">
    <location>
        <begin position="116"/>
        <end position="136"/>
    </location>
</feature>
<proteinExistence type="inferred from homology"/>
<keyword evidence="8" id="KW-0249">Electron transport</keyword>
<evidence type="ECO:0000256" key="7">
    <source>
        <dbReference type="ARBA" id="ARBA00022723"/>
    </source>
</evidence>
<gene>
    <name evidence="15" type="ORF">CWS72_12700</name>
</gene>
<keyword evidence="3" id="KW-0813">Transport</keyword>
<evidence type="ECO:0000256" key="10">
    <source>
        <dbReference type="ARBA" id="ARBA00023004"/>
    </source>
</evidence>
<evidence type="ECO:0000256" key="1">
    <source>
        <dbReference type="ARBA" id="ARBA00001970"/>
    </source>
</evidence>
<evidence type="ECO:0000256" key="3">
    <source>
        <dbReference type="ARBA" id="ARBA00022448"/>
    </source>
</evidence>
<feature type="transmembrane region" description="Helical" evidence="13">
    <location>
        <begin position="151"/>
        <end position="172"/>
    </location>
</feature>
<keyword evidence="5" id="KW-0349">Heme</keyword>
<organism evidence="15 16">
    <name type="scientific">Telmatospirillum siberiense</name>
    <dbReference type="NCBI Taxonomy" id="382514"/>
    <lineage>
        <taxon>Bacteria</taxon>
        <taxon>Pseudomonadati</taxon>
        <taxon>Pseudomonadota</taxon>
        <taxon>Alphaproteobacteria</taxon>
        <taxon>Rhodospirillales</taxon>
        <taxon>Rhodospirillaceae</taxon>
        <taxon>Telmatospirillum</taxon>
    </lineage>
</organism>
<dbReference type="PANTHER" id="PTHR30529:SF1">
    <property type="entry name" value="CYTOCHROME B561 HOMOLOG 2"/>
    <property type="match status" value="1"/>
</dbReference>
<evidence type="ECO:0000259" key="14">
    <source>
        <dbReference type="Pfam" id="PF01292"/>
    </source>
</evidence>
<evidence type="ECO:0000256" key="9">
    <source>
        <dbReference type="ARBA" id="ARBA00022989"/>
    </source>
</evidence>
<name>A0A2N3PV35_9PROT</name>
<dbReference type="AlphaFoldDB" id="A0A2N3PV35"/>
<evidence type="ECO:0000256" key="5">
    <source>
        <dbReference type="ARBA" id="ARBA00022617"/>
    </source>
</evidence>
<evidence type="ECO:0000256" key="12">
    <source>
        <dbReference type="ARBA" id="ARBA00037975"/>
    </source>
</evidence>
<feature type="transmembrane region" description="Helical" evidence="13">
    <location>
        <begin position="89"/>
        <end position="109"/>
    </location>
</feature>
<dbReference type="GO" id="GO:0005886">
    <property type="term" value="C:plasma membrane"/>
    <property type="evidence" value="ECO:0007669"/>
    <property type="project" value="UniProtKB-SubCell"/>
</dbReference>
<dbReference type="InterPro" id="IPR011577">
    <property type="entry name" value="Cyt_b561_bac/Ni-Hgenase"/>
</dbReference>
<keyword evidence="11 13" id="KW-0472">Membrane</keyword>
<evidence type="ECO:0000313" key="16">
    <source>
        <dbReference type="Proteomes" id="UP000233293"/>
    </source>
</evidence>
<feature type="domain" description="Cytochrome b561 bacterial/Ni-hydrogenase" evidence="14">
    <location>
        <begin position="6"/>
        <end position="184"/>
    </location>
</feature>
<evidence type="ECO:0000256" key="13">
    <source>
        <dbReference type="SAM" id="Phobius"/>
    </source>
</evidence>
<keyword evidence="9 13" id="KW-1133">Transmembrane helix</keyword>
<evidence type="ECO:0000256" key="8">
    <source>
        <dbReference type="ARBA" id="ARBA00022982"/>
    </source>
</evidence>
<dbReference type="GO" id="GO:0009055">
    <property type="term" value="F:electron transfer activity"/>
    <property type="evidence" value="ECO:0007669"/>
    <property type="project" value="InterPro"/>
</dbReference>
<evidence type="ECO:0000256" key="4">
    <source>
        <dbReference type="ARBA" id="ARBA00022475"/>
    </source>
</evidence>
<keyword evidence="10" id="KW-0408">Iron</keyword>
<dbReference type="RefSeq" id="WP_101251041.1">
    <property type="nucleotide sequence ID" value="NZ_PIUM01000013.1"/>
</dbReference>
<dbReference type="Proteomes" id="UP000233293">
    <property type="component" value="Unassembled WGS sequence"/>
</dbReference>
<evidence type="ECO:0000256" key="2">
    <source>
        <dbReference type="ARBA" id="ARBA00004651"/>
    </source>
</evidence>
<dbReference type="EMBL" id="PIUM01000013">
    <property type="protein sequence ID" value="PKU24247.1"/>
    <property type="molecule type" value="Genomic_DNA"/>
</dbReference>
<evidence type="ECO:0000256" key="6">
    <source>
        <dbReference type="ARBA" id="ARBA00022692"/>
    </source>
</evidence>
<protein>
    <submittedName>
        <fullName evidence="15">Cytochrome B</fullName>
    </submittedName>
</protein>
<dbReference type="GO" id="GO:0022904">
    <property type="term" value="P:respiratory electron transport chain"/>
    <property type="evidence" value="ECO:0007669"/>
    <property type="project" value="InterPro"/>
</dbReference>
<dbReference type="GO" id="GO:0020037">
    <property type="term" value="F:heme binding"/>
    <property type="evidence" value="ECO:0007669"/>
    <property type="project" value="TreeGrafter"/>
</dbReference>
<dbReference type="InterPro" id="IPR052168">
    <property type="entry name" value="Cytochrome_b561_oxidase"/>
</dbReference>
<dbReference type="SUPFAM" id="SSF81342">
    <property type="entry name" value="Transmembrane di-heme cytochromes"/>
    <property type="match status" value="1"/>
</dbReference>
<comment type="similarity">
    <text evidence="12">Belongs to the cytochrome b561 family.</text>
</comment>
<keyword evidence="4" id="KW-1003">Cell membrane</keyword>
<keyword evidence="6 13" id="KW-0812">Transmembrane</keyword>
<evidence type="ECO:0000256" key="11">
    <source>
        <dbReference type="ARBA" id="ARBA00023136"/>
    </source>
</evidence>
<comment type="caution">
    <text evidence="15">The sequence shown here is derived from an EMBL/GenBank/DDBJ whole genome shotgun (WGS) entry which is preliminary data.</text>
</comment>
<sequence>MSGSFRYDGVAVFLHWLTAVAIIALLAMGLIMTDLPKGSALQFSMFQMHKSVGISVLVLTLLRLAWRLAHRPPALPDDMPAWEKAAAHAGHLVLYLLLLGLPFSGWALVSASPFNIPTVLFGVLAWPHLPILSTLADKKPVAEALEDLHSAAAWVLIALLVVHIGAALRHHFLLKDDVLRRMLPRFSPSSRSANP</sequence>
<accession>A0A2N3PV35</accession>
<comment type="cofactor">
    <cofactor evidence="1">
        <name>heme b</name>
        <dbReference type="ChEBI" id="CHEBI:60344"/>
    </cofactor>
</comment>
<dbReference type="InterPro" id="IPR016174">
    <property type="entry name" value="Di-haem_cyt_TM"/>
</dbReference>
<keyword evidence="16" id="KW-1185">Reference proteome</keyword>
<dbReference type="PANTHER" id="PTHR30529">
    <property type="entry name" value="CYTOCHROME B561"/>
    <property type="match status" value="1"/>
</dbReference>